<reference evidence="4 5" key="1">
    <citation type="submission" date="2016-11" db="EMBL/GenBank/DDBJ databases">
        <authorList>
            <person name="Jaros S."/>
            <person name="Januszkiewicz K."/>
            <person name="Wedrychowicz H."/>
        </authorList>
    </citation>
    <scope>NUCLEOTIDE SEQUENCE [LARGE SCALE GENOMIC DNA]</scope>
    <source>
        <strain evidence="4 5">DSM 17477</strain>
    </source>
</reference>
<dbReference type="GO" id="GO:0005524">
    <property type="term" value="F:ATP binding"/>
    <property type="evidence" value="ECO:0007669"/>
    <property type="project" value="UniProtKB-KW"/>
</dbReference>
<sequence>MSGYQVTLLGIPSVFNKGEVVHFPYRKAEGIFYYLCVEKKTNRDELISVFWGSCDEATGRKNLRQAIFQIRRCMGKDVILQHGKNDLKLNLKSEIRTDWDVSDVEFSFYKERFLDFFYVKNCQDFEEWVENKRQIQISRNLEYIKTQLKDPSVCRASKLRRLIDTWKYWKPWDEDMVLTGMRCYAQVEQYDLGIQLYHDYAKCLRTCLDEKPSHAVELLFRTLFHRKKVSLRRKKNHNDHFFGRLKELQYIDEQIFWFLSNEPSKSIIIEGEVGVGKSALMKQIFEMNRDMGVLELVSHCYSAESKVPLRAWRDCFNQLEDLLNTRKISLTESSTKVIPLVQMGVVSENTETVCGGNEEHFSYIELENEILNLMKELAGQWKIILYIDSLHWMDTFSRRLLQRIMIELGNRQIFMVATCRISEAQDIRGLLVALNERHITTTLPLLCFTDKETEEIMKDVLRDRRDVGINAHEIFLRTDGNPLVLMDTLNMIRQEGWKEGSPLPRINMLIQLQLEKLTKKQRKVLDALSIHLKHADLEDLELLVEMDRMELIEVLERLVLNRFVTEQILRDNIIYKFRHQFYKDYVYQHLSMGKRRLWHHAVAEFYEKQKDGERWQVLLPFTVRHYEYGGDVERANVLRNCQNDI</sequence>
<name>A0A1M6I8K3_9FIRM</name>
<dbReference type="InterPro" id="IPR041664">
    <property type="entry name" value="AAA_16"/>
</dbReference>
<dbReference type="EMBL" id="FQZL01000016">
    <property type="protein sequence ID" value="SHJ30713.1"/>
    <property type="molecule type" value="Genomic_DNA"/>
</dbReference>
<dbReference type="Proteomes" id="UP000184052">
    <property type="component" value="Unassembled WGS sequence"/>
</dbReference>
<dbReference type="InterPro" id="IPR036388">
    <property type="entry name" value="WH-like_DNA-bd_sf"/>
</dbReference>
<dbReference type="GO" id="GO:0003677">
    <property type="term" value="F:DNA binding"/>
    <property type="evidence" value="ECO:0007669"/>
    <property type="project" value="UniProtKB-KW"/>
</dbReference>
<evidence type="ECO:0000256" key="2">
    <source>
        <dbReference type="ARBA" id="ARBA00022840"/>
    </source>
</evidence>
<organism evidence="4 5">
    <name type="scientific">Dethiosulfatibacter aminovorans DSM 17477</name>
    <dbReference type="NCBI Taxonomy" id="1121476"/>
    <lineage>
        <taxon>Bacteria</taxon>
        <taxon>Bacillati</taxon>
        <taxon>Bacillota</taxon>
        <taxon>Tissierellia</taxon>
        <taxon>Dethiosulfatibacter</taxon>
    </lineage>
</organism>
<dbReference type="OrthoDB" id="190810at2"/>
<dbReference type="STRING" id="1121476.SAMN02745751_02229"/>
<protein>
    <submittedName>
        <fullName evidence="4">DNA-binding transcriptional activator of the SARP family</fullName>
    </submittedName>
</protein>
<proteinExistence type="predicted"/>
<keyword evidence="5" id="KW-1185">Reference proteome</keyword>
<keyword evidence="4" id="KW-0238">DNA-binding</keyword>
<keyword evidence="2" id="KW-0067">ATP-binding</keyword>
<dbReference type="PANTHER" id="PTHR16305:SF28">
    <property type="entry name" value="GUANYLATE CYCLASE DOMAIN-CONTAINING PROTEIN"/>
    <property type="match status" value="1"/>
</dbReference>
<feature type="domain" description="Orc1-like AAA ATPase" evidence="3">
    <location>
        <begin position="241"/>
        <end position="408"/>
    </location>
</feature>
<dbReference type="PANTHER" id="PTHR16305">
    <property type="entry name" value="TESTICULAR SOLUBLE ADENYLYL CYCLASE"/>
    <property type="match status" value="1"/>
</dbReference>
<dbReference type="Gene3D" id="3.40.50.300">
    <property type="entry name" value="P-loop containing nucleotide triphosphate hydrolases"/>
    <property type="match status" value="1"/>
</dbReference>
<evidence type="ECO:0000313" key="5">
    <source>
        <dbReference type="Proteomes" id="UP000184052"/>
    </source>
</evidence>
<keyword evidence="1" id="KW-0547">Nucleotide-binding</keyword>
<dbReference type="RefSeq" id="WP_073049660.1">
    <property type="nucleotide sequence ID" value="NZ_FQZL01000016.1"/>
</dbReference>
<gene>
    <name evidence="4" type="ORF">SAMN02745751_02229</name>
</gene>
<dbReference type="SUPFAM" id="SSF52540">
    <property type="entry name" value="P-loop containing nucleoside triphosphate hydrolases"/>
    <property type="match status" value="1"/>
</dbReference>
<evidence type="ECO:0000259" key="3">
    <source>
        <dbReference type="Pfam" id="PF13191"/>
    </source>
</evidence>
<accession>A0A1M6I8K3</accession>
<dbReference type="AlphaFoldDB" id="A0A1M6I8K3"/>
<dbReference type="Pfam" id="PF13191">
    <property type="entry name" value="AAA_16"/>
    <property type="match status" value="1"/>
</dbReference>
<dbReference type="InterPro" id="IPR027417">
    <property type="entry name" value="P-loop_NTPase"/>
</dbReference>
<evidence type="ECO:0000256" key="1">
    <source>
        <dbReference type="ARBA" id="ARBA00022741"/>
    </source>
</evidence>
<dbReference type="GO" id="GO:0004016">
    <property type="term" value="F:adenylate cyclase activity"/>
    <property type="evidence" value="ECO:0007669"/>
    <property type="project" value="TreeGrafter"/>
</dbReference>
<dbReference type="GO" id="GO:0005737">
    <property type="term" value="C:cytoplasm"/>
    <property type="evidence" value="ECO:0007669"/>
    <property type="project" value="TreeGrafter"/>
</dbReference>
<evidence type="ECO:0000313" key="4">
    <source>
        <dbReference type="EMBL" id="SHJ30713.1"/>
    </source>
</evidence>
<dbReference type="Gene3D" id="1.10.10.10">
    <property type="entry name" value="Winged helix-like DNA-binding domain superfamily/Winged helix DNA-binding domain"/>
    <property type="match status" value="1"/>
</dbReference>